<dbReference type="FunFam" id="3.30.1490.40:FF:000001">
    <property type="entry name" value="GRB10-interacting GYF protein 2 isoform X1"/>
    <property type="match status" value="1"/>
</dbReference>
<keyword evidence="1" id="KW-0597">Phosphoprotein</keyword>
<feature type="compositionally biased region" description="Basic and acidic residues" evidence="3">
    <location>
        <begin position="255"/>
        <end position="272"/>
    </location>
</feature>
<feature type="region of interest" description="Disordered" evidence="3">
    <location>
        <begin position="254"/>
        <end position="396"/>
    </location>
</feature>
<dbReference type="AlphaFoldDB" id="A0A2J8TQ19"/>
<feature type="region of interest" description="Disordered" evidence="3">
    <location>
        <begin position="163"/>
        <end position="184"/>
    </location>
</feature>
<dbReference type="InterPro" id="IPR003169">
    <property type="entry name" value="GYF"/>
</dbReference>
<feature type="compositionally biased region" description="Basic and acidic residues" evidence="3">
    <location>
        <begin position="281"/>
        <end position="306"/>
    </location>
</feature>
<dbReference type="Pfam" id="PF02213">
    <property type="entry name" value="GYF"/>
    <property type="match status" value="1"/>
</dbReference>
<dbReference type="Gene3D" id="3.30.1490.40">
    <property type="match status" value="1"/>
</dbReference>
<feature type="compositionally biased region" description="Polar residues" evidence="3">
    <location>
        <begin position="312"/>
        <end position="335"/>
    </location>
</feature>
<dbReference type="GO" id="GO:0048009">
    <property type="term" value="P:insulin-like growth factor receptor signaling pathway"/>
    <property type="evidence" value="ECO:0007669"/>
    <property type="project" value="TreeGrafter"/>
</dbReference>
<feature type="domain" description="GYF" evidence="4">
    <location>
        <begin position="476"/>
        <end position="524"/>
    </location>
</feature>
<protein>
    <submittedName>
        <fullName evidence="5">GIGYF2 isoform 12</fullName>
    </submittedName>
</protein>
<evidence type="ECO:0000256" key="2">
    <source>
        <dbReference type="ARBA" id="ARBA00038015"/>
    </source>
</evidence>
<feature type="region of interest" description="Disordered" evidence="3">
    <location>
        <begin position="677"/>
        <end position="720"/>
    </location>
</feature>
<name>A0A2J8TQ19_PONAB</name>
<dbReference type="SUPFAM" id="SSF55277">
    <property type="entry name" value="GYF domain"/>
    <property type="match status" value="1"/>
</dbReference>
<feature type="non-terminal residue" evidence="5">
    <location>
        <position position="720"/>
    </location>
</feature>
<dbReference type="PANTHER" id="PTHR14445:SF38">
    <property type="entry name" value="GRB10-INTERACTING GYF PROTEIN 2"/>
    <property type="match status" value="1"/>
</dbReference>
<feature type="compositionally biased region" description="Polar residues" evidence="3">
    <location>
        <begin position="378"/>
        <end position="388"/>
    </location>
</feature>
<organism evidence="5">
    <name type="scientific">Pongo abelii</name>
    <name type="common">Sumatran orangutan</name>
    <name type="synonym">Pongo pygmaeus abelii</name>
    <dbReference type="NCBI Taxonomy" id="9601"/>
    <lineage>
        <taxon>Eukaryota</taxon>
        <taxon>Metazoa</taxon>
        <taxon>Chordata</taxon>
        <taxon>Craniata</taxon>
        <taxon>Vertebrata</taxon>
        <taxon>Euteleostomi</taxon>
        <taxon>Mammalia</taxon>
        <taxon>Eutheria</taxon>
        <taxon>Euarchontoglires</taxon>
        <taxon>Primates</taxon>
        <taxon>Haplorrhini</taxon>
        <taxon>Catarrhini</taxon>
        <taxon>Hominidae</taxon>
        <taxon>Pongo</taxon>
    </lineage>
</organism>
<feature type="compositionally biased region" description="Basic and acidic residues" evidence="3">
    <location>
        <begin position="336"/>
        <end position="357"/>
    </location>
</feature>
<sequence length="720" mass="81785">MAAETQTLNFGPEWLRALSSGGSITSPPLSPALPKYKLADYRYGREEMLALFLKDNKIPSDLLDKEFLPILQEEPLPPLALVPFTEEEQRNFSMSVNSAAVLRLTGRGGGGTVVGAPRGRSSSRGRGRPNFEEGGPTSVGRKHEFIRSESENWRIFREEQNGEDEDGGWRLAGSRRDGERWRPHSPGWREHMERRRRFEFDFRDRDDERGYRRVRSGSGSIDDDRDSLPEWCLEDAEEEMGTFDSSGAFLSLKKVQKEPIPEEQEMDFRPVDEGEECSDSEGSHNEEAKEPDKTNKKEGEKTDRVGVEASEETPQTSSSSARPGTPSDHQSQEASQLERKDEPKTEQMEKAEEETRMENSLPAKVPSRGDEMVADVQQPLSQIPSDTASPLLILPPPVPNPSPTLRPVETPVVGAPGMGSVSTEPDDEEGLKHLEQQAEKMVAYLQDSALDDERLASKLQEHRAKGVSIPLMHEAMQKWYYKDPQGEIQGPFNNQEMAEWFQAGYFTMSLLVKRACDESFQPLGDIMKMWGRVPFSPGPAPPPHMGELDQERLTRQQELTALYQMQHLQYQQFLIQQQYAQVLAQQQKAALSSQQQQQLALLLQQFQTLKMRISDQNIIPSVTRSVSVPDTGSIWELQPTASQPTVWEGGSVWDLPLDTTTPGPALEQLQQLEKAKAAKLEQERREAEMRAKREEEERKRQEELRRQQEEILRRQQEEER</sequence>
<feature type="compositionally biased region" description="Basic and acidic residues" evidence="3">
    <location>
        <begin position="174"/>
        <end position="184"/>
    </location>
</feature>
<dbReference type="GO" id="GO:0005829">
    <property type="term" value="C:cytosol"/>
    <property type="evidence" value="ECO:0007669"/>
    <property type="project" value="TreeGrafter"/>
</dbReference>
<evidence type="ECO:0000313" key="5">
    <source>
        <dbReference type="EMBL" id="PNJ35110.1"/>
    </source>
</evidence>
<dbReference type="CDD" id="cd00072">
    <property type="entry name" value="GYF"/>
    <property type="match status" value="1"/>
</dbReference>
<proteinExistence type="inferred from homology"/>
<comment type="caution">
    <text evidence="5">The sequence shown here is derived from an EMBL/GenBank/DDBJ whole genome shotgun (WGS) entry which is preliminary data.</text>
</comment>
<reference evidence="5" key="1">
    <citation type="submission" date="2017-12" db="EMBL/GenBank/DDBJ databases">
        <title>High-resolution comparative analysis of great ape genomes.</title>
        <authorList>
            <person name="Pollen A."/>
            <person name="Hastie A."/>
            <person name="Hormozdiari F."/>
            <person name="Dougherty M."/>
            <person name="Liu R."/>
            <person name="Chaisson M."/>
            <person name="Hoppe E."/>
            <person name="Hill C."/>
            <person name="Pang A."/>
            <person name="Hillier L."/>
            <person name="Baker C."/>
            <person name="Armstrong J."/>
            <person name="Shendure J."/>
            <person name="Paten B."/>
            <person name="Wilson R."/>
            <person name="Chao H."/>
            <person name="Schneider V."/>
            <person name="Ventura M."/>
            <person name="Kronenberg Z."/>
            <person name="Murali S."/>
            <person name="Gordon D."/>
            <person name="Cantsilieris S."/>
            <person name="Munson K."/>
            <person name="Nelson B."/>
            <person name="Raja A."/>
            <person name="Underwood J."/>
            <person name="Diekhans M."/>
            <person name="Fiddes I."/>
            <person name="Haussler D."/>
            <person name="Eichler E."/>
        </authorList>
    </citation>
    <scope>NUCLEOTIDE SEQUENCE [LARGE SCALE GENOMIC DNA]</scope>
    <source>
        <strain evidence="5">Susie</strain>
    </source>
</reference>
<dbReference type="GO" id="GO:0031982">
    <property type="term" value="C:vesicle"/>
    <property type="evidence" value="ECO:0007669"/>
    <property type="project" value="TreeGrafter"/>
</dbReference>
<feature type="region of interest" description="Disordered" evidence="3">
    <location>
        <begin position="110"/>
        <end position="139"/>
    </location>
</feature>
<dbReference type="GO" id="GO:0016020">
    <property type="term" value="C:membrane"/>
    <property type="evidence" value="ECO:0007669"/>
    <property type="project" value="TreeGrafter"/>
</dbReference>
<evidence type="ECO:0000256" key="1">
    <source>
        <dbReference type="ARBA" id="ARBA00022553"/>
    </source>
</evidence>
<evidence type="ECO:0000256" key="3">
    <source>
        <dbReference type="SAM" id="MobiDB-lite"/>
    </source>
</evidence>
<dbReference type="SMART" id="SM00444">
    <property type="entry name" value="GYF"/>
    <property type="match status" value="1"/>
</dbReference>
<dbReference type="PANTHER" id="PTHR14445">
    <property type="entry name" value="GRB10 INTERACTING GYF PROTEIN"/>
    <property type="match status" value="1"/>
</dbReference>
<accession>A0A2J8TQ19</accession>
<dbReference type="PROSITE" id="PS50829">
    <property type="entry name" value="GYF"/>
    <property type="match status" value="1"/>
</dbReference>
<comment type="similarity">
    <text evidence="2">Belongs to the GIGYF family.</text>
</comment>
<dbReference type="GO" id="GO:1990635">
    <property type="term" value="C:proximal dendrite"/>
    <property type="evidence" value="ECO:0007669"/>
    <property type="project" value="TreeGrafter"/>
</dbReference>
<dbReference type="InterPro" id="IPR051640">
    <property type="entry name" value="GRB10-interact_GYF"/>
</dbReference>
<evidence type="ECO:0000259" key="4">
    <source>
        <dbReference type="PROSITE" id="PS50829"/>
    </source>
</evidence>
<gene>
    <name evidence="5" type="ORF">CR201_G0033175</name>
</gene>
<dbReference type="GO" id="GO:0043204">
    <property type="term" value="C:perikaryon"/>
    <property type="evidence" value="ECO:0007669"/>
    <property type="project" value="TreeGrafter"/>
</dbReference>
<dbReference type="InterPro" id="IPR035445">
    <property type="entry name" value="GYF-like_dom_sf"/>
</dbReference>
<dbReference type="EMBL" id="NDHI03003487">
    <property type="protein sequence ID" value="PNJ35110.1"/>
    <property type="molecule type" value="Genomic_DNA"/>
</dbReference>